<proteinExistence type="predicted"/>
<sequence length="162" mass="17067">MDAAVFFALALACAPQVHPDTARAIASVESGFNPYAIGVVGGRLERQPRTRAEALATIAALRQAGWNYSVGIAQINVANFGRLGLTPRTALDPCTSLTALQSVLGECYARASSTGAAQIALRQALSCYYSGNFTTGLRHGYVHKVVRASVAGSALSNRKERL</sequence>
<evidence type="ECO:0000313" key="3">
    <source>
        <dbReference type="Proteomes" id="UP001336250"/>
    </source>
</evidence>
<dbReference type="Proteomes" id="UP001336250">
    <property type="component" value="Unassembled WGS sequence"/>
</dbReference>
<gene>
    <name evidence="2" type="ORF">V4F39_23600</name>
</gene>
<accession>A0AAW9QI29</accession>
<dbReference type="Pfam" id="PF01464">
    <property type="entry name" value="SLT"/>
    <property type="match status" value="1"/>
</dbReference>
<dbReference type="InterPro" id="IPR008258">
    <property type="entry name" value="Transglycosylase_SLT_dom_1"/>
</dbReference>
<dbReference type="Gene3D" id="1.10.530.10">
    <property type="match status" value="1"/>
</dbReference>
<keyword evidence="3" id="KW-1185">Reference proteome</keyword>
<dbReference type="RefSeq" id="WP_332292542.1">
    <property type="nucleotide sequence ID" value="NZ_JAZIBG010000051.1"/>
</dbReference>
<dbReference type="CDD" id="cd16892">
    <property type="entry name" value="LT_VirB1-like"/>
    <property type="match status" value="1"/>
</dbReference>
<evidence type="ECO:0000259" key="1">
    <source>
        <dbReference type="Pfam" id="PF01464"/>
    </source>
</evidence>
<comment type="caution">
    <text evidence="2">The sequence shown here is derived from an EMBL/GenBank/DDBJ whole genome shotgun (WGS) entry which is preliminary data.</text>
</comment>
<organism evidence="2 3">
    <name type="scientific">Aquincola agrisoli</name>
    <dbReference type="NCBI Taxonomy" id="3119538"/>
    <lineage>
        <taxon>Bacteria</taxon>
        <taxon>Pseudomonadati</taxon>
        <taxon>Pseudomonadota</taxon>
        <taxon>Betaproteobacteria</taxon>
        <taxon>Burkholderiales</taxon>
        <taxon>Sphaerotilaceae</taxon>
        <taxon>Aquincola</taxon>
    </lineage>
</organism>
<name>A0AAW9QI29_9BURK</name>
<dbReference type="EMBL" id="JAZIBG010000051">
    <property type="protein sequence ID" value="MEF7616920.1"/>
    <property type="molecule type" value="Genomic_DNA"/>
</dbReference>
<feature type="domain" description="Transglycosylase SLT" evidence="1">
    <location>
        <begin position="12"/>
        <end position="133"/>
    </location>
</feature>
<dbReference type="InterPro" id="IPR023346">
    <property type="entry name" value="Lysozyme-like_dom_sf"/>
</dbReference>
<evidence type="ECO:0000313" key="2">
    <source>
        <dbReference type="EMBL" id="MEF7616920.1"/>
    </source>
</evidence>
<reference evidence="2 3" key="1">
    <citation type="submission" date="2024-02" db="EMBL/GenBank/DDBJ databases">
        <title>Genome sequence of Aquincola sp. MAHUQ-54.</title>
        <authorList>
            <person name="Huq M.A."/>
        </authorList>
    </citation>
    <scope>NUCLEOTIDE SEQUENCE [LARGE SCALE GENOMIC DNA]</scope>
    <source>
        <strain evidence="2 3">MAHUQ-54</strain>
    </source>
</reference>
<dbReference type="AlphaFoldDB" id="A0AAW9QI29"/>
<protein>
    <submittedName>
        <fullName evidence="2">Lytic transglycosylase domain-containing protein</fullName>
    </submittedName>
</protein>
<dbReference type="SUPFAM" id="SSF53955">
    <property type="entry name" value="Lysozyme-like"/>
    <property type="match status" value="1"/>
</dbReference>